<protein>
    <submittedName>
        <fullName evidence="6">Decaprenyl-phosphate phosphoribosyltransferase</fullName>
        <ecNumber evidence="6">2.4.2.45</ecNumber>
    </submittedName>
</protein>
<dbReference type="EMBL" id="VSSQ01001735">
    <property type="protein sequence ID" value="MPM10734.1"/>
    <property type="molecule type" value="Genomic_DNA"/>
</dbReference>
<dbReference type="PANTHER" id="PTHR11048:SF5">
    <property type="entry name" value="DECAPRENYL-PHOSPHATE PHOSPHORIBOSYLTRANSFERASE"/>
    <property type="match status" value="1"/>
</dbReference>
<evidence type="ECO:0000256" key="5">
    <source>
        <dbReference type="SAM" id="Phobius"/>
    </source>
</evidence>
<dbReference type="GO" id="GO:0009247">
    <property type="term" value="P:glycolipid biosynthetic process"/>
    <property type="evidence" value="ECO:0007669"/>
    <property type="project" value="TreeGrafter"/>
</dbReference>
<feature type="transmembrane region" description="Helical" evidence="5">
    <location>
        <begin position="133"/>
        <end position="152"/>
    </location>
</feature>
<evidence type="ECO:0000313" key="6">
    <source>
        <dbReference type="EMBL" id="MPM10734.1"/>
    </source>
</evidence>
<dbReference type="InterPro" id="IPR000537">
    <property type="entry name" value="UbiA_prenyltransferase"/>
</dbReference>
<dbReference type="EC" id="2.4.2.45" evidence="6"/>
<dbReference type="InterPro" id="IPR044878">
    <property type="entry name" value="UbiA_sf"/>
</dbReference>
<keyword evidence="2 5" id="KW-0812">Transmembrane</keyword>
<dbReference type="Gene3D" id="1.10.357.140">
    <property type="entry name" value="UbiA prenyltransferase"/>
    <property type="match status" value="1"/>
</dbReference>
<evidence type="ECO:0000256" key="2">
    <source>
        <dbReference type="ARBA" id="ARBA00022692"/>
    </source>
</evidence>
<keyword evidence="3 5" id="KW-1133">Transmembrane helix</keyword>
<dbReference type="GO" id="GO:0016757">
    <property type="term" value="F:glycosyltransferase activity"/>
    <property type="evidence" value="ECO:0007669"/>
    <property type="project" value="UniProtKB-KW"/>
</dbReference>
<dbReference type="CDD" id="cd13963">
    <property type="entry name" value="PT_UbiA_2"/>
    <property type="match status" value="1"/>
</dbReference>
<dbReference type="GO" id="GO:0016765">
    <property type="term" value="F:transferase activity, transferring alkyl or aryl (other than methyl) groups"/>
    <property type="evidence" value="ECO:0007669"/>
    <property type="project" value="InterPro"/>
</dbReference>
<dbReference type="PANTHER" id="PTHR11048">
    <property type="entry name" value="PRENYLTRANSFERASES"/>
    <property type="match status" value="1"/>
</dbReference>
<evidence type="ECO:0000256" key="1">
    <source>
        <dbReference type="ARBA" id="ARBA00004141"/>
    </source>
</evidence>
<comment type="caution">
    <text evidence="6">The sequence shown here is derived from an EMBL/GenBank/DDBJ whole genome shotgun (WGS) entry which is preliminary data.</text>
</comment>
<feature type="transmembrane region" description="Helical" evidence="5">
    <location>
        <begin position="234"/>
        <end position="251"/>
    </location>
</feature>
<dbReference type="GO" id="GO:0005886">
    <property type="term" value="C:plasma membrane"/>
    <property type="evidence" value="ECO:0007669"/>
    <property type="project" value="TreeGrafter"/>
</dbReference>
<feature type="transmembrane region" description="Helical" evidence="5">
    <location>
        <begin position="39"/>
        <end position="59"/>
    </location>
</feature>
<comment type="subcellular location">
    <subcellularLocation>
        <location evidence="1">Membrane</location>
        <topology evidence="1">Multi-pass membrane protein</topology>
    </subcellularLocation>
</comment>
<feature type="transmembrane region" description="Helical" evidence="5">
    <location>
        <begin position="80"/>
        <end position="102"/>
    </location>
</feature>
<dbReference type="Pfam" id="PF01040">
    <property type="entry name" value="UbiA"/>
    <property type="match status" value="1"/>
</dbReference>
<dbReference type="AlphaFoldDB" id="A0A644X9C2"/>
<dbReference type="InterPro" id="IPR039653">
    <property type="entry name" value="Prenyltransferase"/>
</dbReference>
<evidence type="ECO:0000256" key="4">
    <source>
        <dbReference type="ARBA" id="ARBA00023136"/>
    </source>
</evidence>
<evidence type="ECO:0000256" key="3">
    <source>
        <dbReference type="ARBA" id="ARBA00022989"/>
    </source>
</evidence>
<keyword evidence="4 5" id="KW-0472">Membrane</keyword>
<name>A0A644X9C2_9ZZZZ</name>
<organism evidence="6">
    <name type="scientific">bioreactor metagenome</name>
    <dbReference type="NCBI Taxonomy" id="1076179"/>
    <lineage>
        <taxon>unclassified sequences</taxon>
        <taxon>metagenomes</taxon>
        <taxon>ecological metagenomes</taxon>
    </lineage>
</organism>
<feature type="transmembrane region" description="Helical" evidence="5">
    <location>
        <begin position="158"/>
        <end position="175"/>
    </location>
</feature>
<keyword evidence="6" id="KW-0808">Transferase</keyword>
<accession>A0A644X9C2</accession>
<feature type="transmembrane region" description="Helical" evidence="5">
    <location>
        <begin position="271"/>
        <end position="287"/>
    </location>
</feature>
<gene>
    <name evidence="6" type="ORF">SDC9_57068</name>
</gene>
<keyword evidence="6" id="KW-0328">Glycosyltransferase</keyword>
<dbReference type="NCBIfam" id="NF008978">
    <property type="entry name" value="PRK12324.1-4"/>
    <property type="match status" value="1"/>
</dbReference>
<reference evidence="6" key="1">
    <citation type="submission" date="2019-08" db="EMBL/GenBank/DDBJ databases">
        <authorList>
            <person name="Kucharzyk K."/>
            <person name="Murdoch R.W."/>
            <person name="Higgins S."/>
            <person name="Loffler F."/>
        </authorList>
    </citation>
    <scope>NUCLEOTIDE SEQUENCE</scope>
</reference>
<feature type="transmembrane region" description="Helical" evidence="5">
    <location>
        <begin position="108"/>
        <end position="126"/>
    </location>
</feature>
<proteinExistence type="predicted"/>
<sequence length="288" mass="32549">MKKYVKLMRFKHYIKNGLILLPFLFGGRLFELSLLRQAAFGFVSFCLLTSAVYIINDIMDVKTDREHPTKRFRPIASGEVSVKTAAILAGILVIASAALHYFSNAVHWYAWIYLLVYLALNLGYSFGLKNQPIIDIAILVSGFLIRVLYGAALSGIEISNWMYLTVIAMSFYLGLGKRRNELIRQPDGAQRKVLRFYNKEFLDKNMYLCLALTIAFYSLWSVDPITTARVQSNGVVWTVPLVILICMSYSLRIEGNSEGDPVDVLLGDKLLLALVAILCVIWVVLIYL</sequence>